<dbReference type="InterPro" id="IPR022684">
    <property type="entry name" value="Calpain_cysteine_protease"/>
</dbReference>
<dbReference type="Proteomes" id="UP000059188">
    <property type="component" value="Unassembled WGS sequence"/>
</dbReference>
<dbReference type="OrthoDB" id="424753at2759"/>
<evidence type="ECO:0008006" key="16">
    <source>
        <dbReference type="Google" id="ProtNLM"/>
    </source>
</evidence>
<keyword evidence="7" id="KW-0862">Zinc</keyword>
<dbReference type="STRING" id="1108050.A0A0B7FYL5"/>
<dbReference type="Gene3D" id="3.90.70.10">
    <property type="entry name" value="Cysteine proteinases"/>
    <property type="match status" value="1"/>
</dbReference>
<keyword evidence="6 10" id="KW-0788">Thiol protease</keyword>
<dbReference type="Gene3D" id="3.30.60.90">
    <property type="match status" value="1"/>
</dbReference>
<evidence type="ECO:0000256" key="7">
    <source>
        <dbReference type="ARBA" id="ARBA00022833"/>
    </source>
</evidence>
<dbReference type="GO" id="GO:0006508">
    <property type="term" value="P:proteolysis"/>
    <property type="evidence" value="ECO:0007669"/>
    <property type="project" value="UniProtKB-KW"/>
</dbReference>
<evidence type="ECO:0000256" key="4">
    <source>
        <dbReference type="ARBA" id="ARBA00022771"/>
    </source>
</evidence>
<dbReference type="CDD" id="cd02340">
    <property type="entry name" value="ZZ_NBR1_like"/>
    <property type="match status" value="1"/>
</dbReference>
<evidence type="ECO:0000256" key="8">
    <source>
        <dbReference type="PIRSR" id="PIRSR622684-1"/>
    </source>
</evidence>
<dbReference type="InterPro" id="IPR043145">
    <property type="entry name" value="Znf_ZZ_sf"/>
</dbReference>
<evidence type="ECO:0000256" key="5">
    <source>
        <dbReference type="ARBA" id="ARBA00022801"/>
    </source>
</evidence>
<reference evidence="14 15" key="1">
    <citation type="submission" date="2014-11" db="EMBL/GenBank/DDBJ databases">
        <authorList>
            <person name="Wibberg Daniel"/>
        </authorList>
    </citation>
    <scope>NUCLEOTIDE SEQUENCE [LARGE SCALE GENOMIC DNA]</scope>
    <source>
        <strain evidence="14">Rhizoctonia solani AG1-IB 7/3/14</strain>
    </source>
</reference>
<gene>
    <name evidence="14" type="ORF">RSOLAG1IB_09894</name>
</gene>
<dbReference type="CDD" id="cd00044">
    <property type="entry name" value="CysPc"/>
    <property type="match status" value="1"/>
</dbReference>
<dbReference type="GO" id="GO:0008270">
    <property type="term" value="F:zinc ion binding"/>
    <property type="evidence" value="ECO:0007669"/>
    <property type="project" value="UniProtKB-KW"/>
</dbReference>
<evidence type="ECO:0000259" key="12">
    <source>
        <dbReference type="PROSITE" id="PS50135"/>
    </source>
</evidence>
<evidence type="ECO:0000256" key="2">
    <source>
        <dbReference type="ARBA" id="ARBA00022670"/>
    </source>
</evidence>
<evidence type="ECO:0000256" key="9">
    <source>
        <dbReference type="PROSITE-ProRule" id="PRU00228"/>
    </source>
</evidence>
<dbReference type="SMART" id="SM00291">
    <property type="entry name" value="ZnF_ZZ"/>
    <property type="match status" value="1"/>
</dbReference>
<keyword evidence="15" id="KW-1185">Reference proteome</keyword>
<dbReference type="Pfam" id="PF00569">
    <property type="entry name" value="ZZ"/>
    <property type="match status" value="1"/>
</dbReference>
<evidence type="ECO:0000256" key="6">
    <source>
        <dbReference type="ARBA" id="ARBA00022807"/>
    </source>
</evidence>
<dbReference type="PROSITE" id="PS00139">
    <property type="entry name" value="THIOL_PROTEASE_CYS"/>
    <property type="match status" value="1"/>
</dbReference>
<dbReference type="SUPFAM" id="SSF57850">
    <property type="entry name" value="RING/U-box"/>
    <property type="match status" value="1"/>
</dbReference>
<feature type="active site" evidence="8 10">
    <location>
        <position position="326"/>
    </location>
</feature>
<sequence length="749" mass="85013">MPIRDSVRGFQKRLAKELSENETIRKQTGKMKRTNTEHFQQPKEKAGLLVTADLDAAIQRCKSKVETIAKECRARNRRFRDVEFDLVDDRDRCLHSLATDEDDQHNPADVLRVTEIFDNASDPHNPQFFVDGVGADDISQGSLGDCWFLSALTTITTMPHLIEKICVARDEQVGVYGFIFYRDSGWHDVVIDDYLFTKVPKWECISGREQMLYHRSKDKYNTTARKGGRTLLFASCGEEEETWVPLIEKAYAKLMGDYSAMSGGFAAEGIEDLTGGVSTKLEISDILDKNKFWNEELMHANEDRLFGCSIKQDGADEQVNGLLQGHAYSVIKAVEVNGKRFVRLHNPWGHHEWNGRWADGSKEWTPEWMALLPEIGHKFGNDGEFVMEYSDFLKTWSVIDRCRVFDKTWSMSSIWLDAMCRPFPCAWNYGDVSFTIKVEEATPAIVVLSRIDDRPFQLLSGCYVWNMDFNIFRKGDEKEDPLHSSNHTGFWRRSVNLEIDLQPGEYVVHVRLDREMTRPANYLSEKTLKPRKLSRVLSEQMQAKSVAINFDGGLSRHLRVARGTYAAKDLTELEIIRLQPNPDIIEQDEDDEGNHDEAEAEAEEANAEDENDEEGNNDEEHNDGEDNNEEVGVTVQDDEQTPSGPAHRRNCDGCGMAPIVGTLYHCMDISCADYDLCQGCMAAGKHNPDHTMVAIEDPSRTPYLSKTDEDDSDNAITLGLRVYSKSSTPVVVNGQLRHGSVIHWTKEAI</sequence>
<dbReference type="PANTHER" id="PTHR10183:SF379">
    <property type="entry name" value="CALPAIN-5"/>
    <property type="match status" value="1"/>
</dbReference>
<dbReference type="EMBL" id="LN679152">
    <property type="protein sequence ID" value="CEL61272.1"/>
    <property type="molecule type" value="Genomic_DNA"/>
</dbReference>
<feature type="active site" evidence="8 10">
    <location>
        <position position="346"/>
    </location>
</feature>
<dbReference type="Pfam" id="PF00648">
    <property type="entry name" value="Peptidase_C2"/>
    <property type="match status" value="1"/>
</dbReference>
<feature type="domain" description="ZZ-type" evidence="12">
    <location>
        <begin position="646"/>
        <end position="700"/>
    </location>
</feature>
<dbReference type="PRINTS" id="PR00704">
    <property type="entry name" value="CALPAIN"/>
</dbReference>
<evidence type="ECO:0000313" key="14">
    <source>
        <dbReference type="EMBL" id="CEL61272.1"/>
    </source>
</evidence>
<evidence type="ECO:0000256" key="11">
    <source>
        <dbReference type="SAM" id="MobiDB-lite"/>
    </source>
</evidence>
<evidence type="ECO:0000256" key="1">
    <source>
        <dbReference type="ARBA" id="ARBA00007623"/>
    </source>
</evidence>
<keyword evidence="4 9" id="KW-0863">Zinc-finger</keyword>
<dbReference type="InterPro" id="IPR001300">
    <property type="entry name" value="Peptidase_C2_calpain_cat"/>
</dbReference>
<accession>A0A0B7FYL5</accession>
<dbReference type="SMART" id="SM00230">
    <property type="entry name" value="CysPc"/>
    <property type="match status" value="1"/>
</dbReference>
<organism evidence="14 15">
    <name type="scientific">Thanatephorus cucumeris (strain AG1-IB / isolate 7/3/14)</name>
    <name type="common">Lettuce bottom rot fungus</name>
    <name type="synonym">Rhizoctonia solani</name>
    <dbReference type="NCBI Taxonomy" id="1108050"/>
    <lineage>
        <taxon>Eukaryota</taxon>
        <taxon>Fungi</taxon>
        <taxon>Dikarya</taxon>
        <taxon>Basidiomycota</taxon>
        <taxon>Agaricomycotina</taxon>
        <taxon>Agaricomycetes</taxon>
        <taxon>Cantharellales</taxon>
        <taxon>Ceratobasidiaceae</taxon>
        <taxon>Rhizoctonia</taxon>
        <taxon>Rhizoctonia solani AG-1</taxon>
    </lineage>
</organism>
<evidence type="ECO:0000256" key="3">
    <source>
        <dbReference type="ARBA" id="ARBA00022723"/>
    </source>
</evidence>
<dbReference type="GO" id="GO:0004198">
    <property type="term" value="F:calcium-dependent cysteine-type endopeptidase activity"/>
    <property type="evidence" value="ECO:0007669"/>
    <property type="project" value="InterPro"/>
</dbReference>
<dbReference type="InterPro" id="IPR000169">
    <property type="entry name" value="Pept_cys_AS"/>
</dbReference>
<feature type="region of interest" description="Disordered" evidence="11">
    <location>
        <begin position="581"/>
        <end position="629"/>
    </location>
</feature>
<comment type="similarity">
    <text evidence="1">Belongs to the peptidase C2 family.</text>
</comment>
<name>A0A0B7FYL5_THACB</name>
<dbReference type="PANTHER" id="PTHR10183">
    <property type="entry name" value="CALPAIN"/>
    <property type="match status" value="1"/>
</dbReference>
<dbReference type="AlphaFoldDB" id="A0A0B7FYL5"/>
<keyword evidence="3" id="KW-0479">Metal-binding</keyword>
<evidence type="ECO:0000313" key="15">
    <source>
        <dbReference type="Proteomes" id="UP000059188"/>
    </source>
</evidence>
<protein>
    <recommendedName>
        <fullName evidence="16">Cysteine proteinase</fullName>
    </recommendedName>
</protein>
<proteinExistence type="inferred from homology"/>
<keyword evidence="2 10" id="KW-0645">Protease</keyword>
<dbReference type="PROSITE" id="PS50203">
    <property type="entry name" value="CALPAIN_CAT"/>
    <property type="match status" value="1"/>
</dbReference>
<dbReference type="InterPro" id="IPR000433">
    <property type="entry name" value="Znf_ZZ"/>
</dbReference>
<dbReference type="PROSITE" id="PS50135">
    <property type="entry name" value="ZF_ZZ_2"/>
    <property type="match status" value="1"/>
</dbReference>
<feature type="compositionally biased region" description="Acidic residues" evidence="11">
    <location>
        <begin position="585"/>
        <end position="629"/>
    </location>
</feature>
<evidence type="ECO:0000256" key="10">
    <source>
        <dbReference type="PROSITE-ProRule" id="PRU00239"/>
    </source>
</evidence>
<feature type="domain" description="Calpain catalytic" evidence="13">
    <location>
        <begin position="112"/>
        <end position="405"/>
    </location>
</feature>
<dbReference type="InterPro" id="IPR038765">
    <property type="entry name" value="Papain-like_cys_pep_sf"/>
</dbReference>
<dbReference type="SUPFAM" id="SSF54001">
    <property type="entry name" value="Cysteine proteinases"/>
    <property type="match status" value="1"/>
</dbReference>
<keyword evidence="5 10" id="KW-0378">Hydrolase</keyword>
<evidence type="ECO:0000259" key="13">
    <source>
        <dbReference type="PROSITE" id="PS50203"/>
    </source>
</evidence>
<feature type="active site" evidence="8 10">
    <location>
        <position position="146"/>
    </location>
</feature>